<evidence type="ECO:0000256" key="1">
    <source>
        <dbReference type="ARBA" id="ARBA00007374"/>
    </source>
</evidence>
<protein>
    <recommendedName>
        <fullName evidence="4">Kinase</fullName>
        <ecNumber evidence="4">2.7.-.-</ecNumber>
    </recommendedName>
</protein>
<evidence type="ECO:0000256" key="5">
    <source>
        <dbReference type="SAM" id="MobiDB-lite"/>
    </source>
</evidence>
<feature type="region of interest" description="Disordered" evidence="5">
    <location>
        <begin position="262"/>
        <end position="292"/>
    </location>
</feature>
<evidence type="ECO:0000313" key="6">
    <source>
        <dbReference type="EMBL" id="KAK7040898.1"/>
    </source>
</evidence>
<feature type="compositionally biased region" description="Low complexity" evidence="5">
    <location>
        <begin position="1"/>
        <end position="17"/>
    </location>
</feature>
<feature type="region of interest" description="Disordered" evidence="5">
    <location>
        <begin position="1"/>
        <end position="28"/>
    </location>
</feature>
<name>A0AAW0CPA4_9AGAR</name>
<feature type="compositionally biased region" description="Acidic residues" evidence="5">
    <location>
        <begin position="268"/>
        <end position="284"/>
    </location>
</feature>
<evidence type="ECO:0000313" key="7">
    <source>
        <dbReference type="Proteomes" id="UP001383192"/>
    </source>
</evidence>
<dbReference type="Pfam" id="PF03770">
    <property type="entry name" value="IPK"/>
    <property type="match status" value="1"/>
</dbReference>
<dbReference type="InterPro" id="IPR038286">
    <property type="entry name" value="IPK_sf"/>
</dbReference>
<keyword evidence="3 4" id="KW-0418">Kinase</keyword>
<dbReference type="AlphaFoldDB" id="A0AAW0CPA4"/>
<keyword evidence="2 4" id="KW-0808">Transferase</keyword>
<dbReference type="Proteomes" id="UP001383192">
    <property type="component" value="Unassembled WGS sequence"/>
</dbReference>
<sequence>MTDSTPTPSGNGTGTIPLSSQVGGHAGVQTTEDGSLIIKPALPLEHSFYQSLTQDESFAALRPFIPKFFGTLRLEGEVDESGQGVKPVEGQDGKGKDEFISRFIRKAKSDISLVLENLSHPFTKPNIMDIKLGTVLYDESASPDKVERMLKTAKDTTSLETGIRLTGFQVYDNKTNQPVNTPKSYGKSIKPSDLPDGIAKFFPIANESSPSGLPAKLLLPILENIKADIAEIREAFAAIEMRMVGGSLLVIYEADWEKAEEGVKWLESDDPADDEEEEDEDEDEDKKKPGPPYVVKLIDFAHTRIKLGEGPDEGVLKGMDTVLKLLEGRIAEVKAAADSER</sequence>
<evidence type="ECO:0000256" key="4">
    <source>
        <dbReference type="RuleBase" id="RU363090"/>
    </source>
</evidence>
<dbReference type="SUPFAM" id="SSF56104">
    <property type="entry name" value="SAICAR synthase-like"/>
    <property type="match status" value="1"/>
</dbReference>
<dbReference type="GO" id="GO:0008440">
    <property type="term" value="F:inositol-1,4,5-trisphosphate 3-kinase activity"/>
    <property type="evidence" value="ECO:0007669"/>
    <property type="project" value="TreeGrafter"/>
</dbReference>
<dbReference type="PANTHER" id="PTHR12400">
    <property type="entry name" value="INOSITOL POLYPHOSPHATE KINASE"/>
    <property type="match status" value="1"/>
</dbReference>
<evidence type="ECO:0000256" key="2">
    <source>
        <dbReference type="ARBA" id="ARBA00022679"/>
    </source>
</evidence>
<comment type="caution">
    <text evidence="6">The sequence shown here is derived from an EMBL/GenBank/DDBJ whole genome shotgun (WGS) entry which is preliminary data.</text>
</comment>
<feature type="compositionally biased region" description="Polar residues" evidence="5">
    <location>
        <begin position="18"/>
        <end position="28"/>
    </location>
</feature>
<dbReference type="Gene3D" id="3.30.470.160">
    <property type="entry name" value="Inositol polyphosphate kinase"/>
    <property type="match status" value="1"/>
</dbReference>
<dbReference type="InterPro" id="IPR005522">
    <property type="entry name" value="IPK"/>
</dbReference>
<evidence type="ECO:0000256" key="3">
    <source>
        <dbReference type="ARBA" id="ARBA00022777"/>
    </source>
</evidence>
<dbReference type="GO" id="GO:0005634">
    <property type="term" value="C:nucleus"/>
    <property type="evidence" value="ECO:0007669"/>
    <property type="project" value="TreeGrafter"/>
</dbReference>
<dbReference type="PANTHER" id="PTHR12400:SF108">
    <property type="entry name" value="KINASE"/>
    <property type="match status" value="1"/>
</dbReference>
<dbReference type="GO" id="GO:0000824">
    <property type="term" value="F:inositol-1,4,5,6-tetrakisphosphate 3-kinase activity"/>
    <property type="evidence" value="ECO:0007669"/>
    <property type="project" value="TreeGrafter"/>
</dbReference>
<dbReference type="EMBL" id="JAYKXP010000035">
    <property type="protein sequence ID" value="KAK7040898.1"/>
    <property type="molecule type" value="Genomic_DNA"/>
</dbReference>
<organism evidence="6 7">
    <name type="scientific">Paramarasmius palmivorus</name>
    <dbReference type="NCBI Taxonomy" id="297713"/>
    <lineage>
        <taxon>Eukaryota</taxon>
        <taxon>Fungi</taxon>
        <taxon>Dikarya</taxon>
        <taxon>Basidiomycota</taxon>
        <taxon>Agaricomycotina</taxon>
        <taxon>Agaricomycetes</taxon>
        <taxon>Agaricomycetidae</taxon>
        <taxon>Agaricales</taxon>
        <taxon>Marasmiineae</taxon>
        <taxon>Marasmiaceae</taxon>
        <taxon>Paramarasmius</taxon>
    </lineage>
</organism>
<dbReference type="EC" id="2.7.-.-" evidence="4"/>
<dbReference type="GO" id="GO:0032958">
    <property type="term" value="P:inositol phosphate biosynthetic process"/>
    <property type="evidence" value="ECO:0007669"/>
    <property type="project" value="InterPro"/>
</dbReference>
<dbReference type="GO" id="GO:0046854">
    <property type="term" value="P:phosphatidylinositol phosphate biosynthetic process"/>
    <property type="evidence" value="ECO:0007669"/>
    <property type="project" value="TreeGrafter"/>
</dbReference>
<dbReference type="GO" id="GO:0005737">
    <property type="term" value="C:cytoplasm"/>
    <property type="evidence" value="ECO:0007669"/>
    <property type="project" value="TreeGrafter"/>
</dbReference>
<gene>
    <name evidence="6" type="ORF">VNI00_009494</name>
</gene>
<accession>A0AAW0CPA4</accession>
<keyword evidence="7" id="KW-1185">Reference proteome</keyword>
<comment type="similarity">
    <text evidence="1 4">Belongs to the inositol phosphokinase (IPK) family.</text>
</comment>
<reference evidence="6 7" key="1">
    <citation type="submission" date="2024-01" db="EMBL/GenBank/DDBJ databases">
        <title>A draft genome for a cacao thread blight-causing isolate of Paramarasmius palmivorus.</title>
        <authorList>
            <person name="Baruah I.K."/>
            <person name="Bukari Y."/>
            <person name="Amoako-Attah I."/>
            <person name="Meinhardt L.W."/>
            <person name="Bailey B.A."/>
            <person name="Cohen S.P."/>
        </authorList>
    </citation>
    <scope>NUCLEOTIDE SEQUENCE [LARGE SCALE GENOMIC DNA]</scope>
    <source>
        <strain evidence="6 7">GH-12</strain>
    </source>
</reference>
<proteinExistence type="inferred from homology"/>